<dbReference type="EMBL" id="JAGTJR010000071">
    <property type="protein sequence ID" value="KAH7018661.1"/>
    <property type="molecule type" value="Genomic_DNA"/>
</dbReference>
<accession>A0ABQ8FUH0</accession>
<gene>
    <name evidence="3" type="ORF">B0J12DRAFT_688600</name>
</gene>
<feature type="region of interest" description="Disordered" evidence="1">
    <location>
        <begin position="28"/>
        <end position="105"/>
    </location>
</feature>
<feature type="compositionally biased region" description="Pro residues" evidence="1">
    <location>
        <begin position="45"/>
        <end position="61"/>
    </location>
</feature>
<organism evidence="3 4">
    <name type="scientific">Macrophomina phaseolina</name>
    <dbReference type="NCBI Taxonomy" id="35725"/>
    <lineage>
        <taxon>Eukaryota</taxon>
        <taxon>Fungi</taxon>
        <taxon>Dikarya</taxon>
        <taxon>Ascomycota</taxon>
        <taxon>Pezizomycotina</taxon>
        <taxon>Dothideomycetes</taxon>
        <taxon>Dothideomycetes incertae sedis</taxon>
        <taxon>Botryosphaeriales</taxon>
        <taxon>Botryosphaeriaceae</taxon>
        <taxon>Macrophomina</taxon>
    </lineage>
</organism>
<name>A0ABQ8FUH0_9PEZI</name>
<feature type="chain" id="PRO_5047089483" description="Secreted protein" evidence="2">
    <location>
        <begin position="20"/>
        <end position="105"/>
    </location>
</feature>
<keyword evidence="4" id="KW-1185">Reference proteome</keyword>
<evidence type="ECO:0000256" key="2">
    <source>
        <dbReference type="SAM" id="SignalP"/>
    </source>
</evidence>
<evidence type="ECO:0008006" key="5">
    <source>
        <dbReference type="Google" id="ProtNLM"/>
    </source>
</evidence>
<comment type="caution">
    <text evidence="3">The sequence shown here is derived from an EMBL/GenBank/DDBJ whole genome shotgun (WGS) entry which is preliminary data.</text>
</comment>
<evidence type="ECO:0000313" key="3">
    <source>
        <dbReference type="EMBL" id="KAH7018661.1"/>
    </source>
</evidence>
<dbReference type="Proteomes" id="UP000774617">
    <property type="component" value="Unassembled WGS sequence"/>
</dbReference>
<proteinExistence type="predicted"/>
<sequence length="105" mass="11546">MAVVLVVLWSYDAASTASATPVRLLHHDSRRRPLRCAPPQDSARPLPPHRPLLPHPRPPTPTQGHCDGACPQPAPLRSPPRPRRRAIQPGAQCARVNGQHHHTET</sequence>
<keyword evidence="2" id="KW-0732">Signal</keyword>
<protein>
    <recommendedName>
        <fullName evidence="5">Secreted protein</fullName>
    </recommendedName>
</protein>
<evidence type="ECO:0000313" key="4">
    <source>
        <dbReference type="Proteomes" id="UP000774617"/>
    </source>
</evidence>
<reference evidence="3 4" key="1">
    <citation type="journal article" date="2021" name="Nat. Commun.">
        <title>Genetic determinants of endophytism in the Arabidopsis root mycobiome.</title>
        <authorList>
            <person name="Mesny F."/>
            <person name="Miyauchi S."/>
            <person name="Thiergart T."/>
            <person name="Pickel B."/>
            <person name="Atanasova L."/>
            <person name="Karlsson M."/>
            <person name="Huettel B."/>
            <person name="Barry K.W."/>
            <person name="Haridas S."/>
            <person name="Chen C."/>
            <person name="Bauer D."/>
            <person name="Andreopoulos W."/>
            <person name="Pangilinan J."/>
            <person name="LaButti K."/>
            <person name="Riley R."/>
            <person name="Lipzen A."/>
            <person name="Clum A."/>
            <person name="Drula E."/>
            <person name="Henrissat B."/>
            <person name="Kohler A."/>
            <person name="Grigoriev I.V."/>
            <person name="Martin F.M."/>
            <person name="Hacquard S."/>
        </authorList>
    </citation>
    <scope>NUCLEOTIDE SEQUENCE [LARGE SCALE GENOMIC DNA]</scope>
    <source>
        <strain evidence="3 4">MPI-SDFR-AT-0080</strain>
    </source>
</reference>
<evidence type="ECO:0000256" key="1">
    <source>
        <dbReference type="SAM" id="MobiDB-lite"/>
    </source>
</evidence>
<feature type="signal peptide" evidence="2">
    <location>
        <begin position="1"/>
        <end position="19"/>
    </location>
</feature>